<evidence type="ECO:0000256" key="2">
    <source>
        <dbReference type="ARBA" id="ARBA00022801"/>
    </source>
</evidence>
<dbReference type="InterPro" id="IPR003140">
    <property type="entry name" value="PLipase/COase/thioEstase"/>
</dbReference>
<protein>
    <submittedName>
        <fullName evidence="4">Carboxylesterase</fullName>
    </submittedName>
</protein>
<name>A0ABX1TIX5_9GAMM</name>
<dbReference type="PANTHER" id="PTHR10655:SF17">
    <property type="entry name" value="LYSOPHOSPHOLIPASE-LIKE PROTEIN 1"/>
    <property type="match status" value="1"/>
</dbReference>
<dbReference type="SUPFAM" id="SSF53474">
    <property type="entry name" value="alpha/beta-Hydrolases"/>
    <property type="match status" value="1"/>
</dbReference>
<evidence type="ECO:0000313" key="4">
    <source>
        <dbReference type="EMBL" id="NMQ19316.1"/>
    </source>
</evidence>
<organism evidence="4 5">
    <name type="scientific">Candidatus Competibacter phosphatis</name>
    <dbReference type="NCBI Taxonomy" id="221280"/>
    <lineage>
        <taxon>Bacteria</taxon>
        <taxon>Pseudomonadati</taxon>
        <taxon>Pseudomonadota</taxon>
        <taxon>Gammaproteobacteria</taxon>
        <taxon>Candidatus Competibacteraceae</taxon>
        <taxon>Candidatus Competibacter</taxon>
    </lineage>
</organism>
<reference evidence="4 5" key="1">
    <citation type="submission" date="2019-03" db="EMBL/GenBank/DDBJ databases">
        <title>Metabolic reconstructions from genomes of highly enriched 'Candidatus Accumulibacter' and 'Candidatus Competibacter' bioreactor populations.</title>
        <authorList>
            <person name="Annavajhala M.K."/>
            <person name="Welles L."/>
            <person name="Abbas B."/>
            <person name="Sorokin D."/>
            <person name="Park H."/>
            <person name="Van Loosdrecht M."/>
            <person name="Chandran K."/>
        </authorList>
    </citation>
    <scope>NUCLEOTIDE SEQUENCE [LARGE SCALE GENOMIC DNA]</scope>
    <source>
        <strain evidence="4 5">SBR_G</strain>
    </source>
</reference>
<evidence type="ECO:0000313" key="5">
    <source>
        <dbReference type="Proteomes" id="UP000760480"/>
    </source>
</evidence>
<evidence type="ECO:0000256" key="1">
    <source>
        <dbReference type="ARBA" id="ARBA00006499"/>
    </source>
</evidence>
<accession>A0ABX1TIX5</accession>
<sequence length="227" mass="25354">MTDMPLTTVEIEPAGTARSSVIWMHGLGADAHDFEPIVPELRLPSELGVRFVFPNAPIRPVTVNGGMRMRAWYDVLSMDLPRQEDPDGVYASERAIYELLEREKKRGVPTERIVLAGFSQGGAMALHTALRYSDQLAGILALSCYLPLASQLNGERRPANRQTPIFMAHGDYDAIIPLRYGRQSAELLESLAYQVEWQDYGMGHEVCWQEIQDIAGWLGRVLAVSRA</sequence>
<dbReference type="InterPro" id="IPR029058">
    <property type="entry name" value="AB_hydrolase_fold"/>
</dbReference>
<dbReference type="Gene3D" id="3.40.50.1820">
    <property type="entry name" value="alpha/beta hydrolase"/>
    <property type="match status" value="1"/>
</dbReference>
<dbReference type="InterPro" id="IPR050565">
    <property type="entry name" value="LYPA1-2/EST-like"/>
</dbReference>
<dbReference type="Pfam" id="PF02230">
    <property type="entry name" value="Abhydrolase_2"/>
    <property type="match status" value="1"/>
</dbReference>
<comment type="similarity">
    <text evidence="1">Belongs to the AB hydrolase superfamily. AB hydrolase 2 family.</text>
</comment>
<dbReference type="PANTHER" id="PTHR10655">
    <property type="entry name" value="LYSOPHOSPHOLIPASE-RELATED"/>
    <property type="match status" value="1"/>
</dbReference>
<gene>
    <name evidence="4" type="ORF">E4P82_09010</name>
</gene>
<dbReference type="Proteomes" id="UP000760480">
    <property type="component" value="Unassembled WGS sequence"/>
</dbReference>
<keyword evidence="5" id="KW-1185">Reference proteome</keyword>
<comment type="caution">
    <text evidence="4">The sequence shown here is derived from an EMBL/GenBank/DDBJ whole genome shotgun (WGS) entry which is preliminary data.</text>
</comment>
<evidence type="ECO:0000259" key="3">
    <source>
        <dbReference type="Pfam" id="PF02230"/>
    </source>
</evidence>
<proteinExistence type="inferred from homology"/>
<feature type="domain" description="Phospholipase/carboxylesterase/thioesterase" evidence="3">
    <location>
        <begin position="11"/>
        <end position="218"/>
    </location>
</feature>
<dbReference type="EMBL" id="SPMZ01000024">
    <property type="protein sequence ID" value="NMQ19316.1"/>
    <property type="molecule type" value="Genomic_DNA"/>
</dbReference>
<keyword evidence="2" id="KW-0378">Hydrolase</keyword>
<dbReference type="RefSeq" id="WP_169248579.1">
    <property type="nucleotide sequence ID" value="NZ_SPMZ01000024.1"/>
</dbReference>